<name>A0A1J4IZW4_9EUKA</name>
<evidence type="ECO:0000259" key="3">
    <source>
        <dbReference type="Pfam" id="PF11380"/>
    </source>
</evidence>
<evidence type="ECO:0000256" key="2">
    <source>
        <dbReference type="ARBA" id="ARBA00022679"/>
    </source>
</evidence>
<dbReference type="GeneID" id="94848193"/>
<keyword evidence="2" id="KW-0808">Transferase</keyword>
<dbReference type="GO" id="GO:0005794">
    <property type="term" value="C:Golgi apparatus"/>
    <property type="evidence" value="ECO:0007669"/>
    <property type="project" value="TreeGrafter"/>
</dbReference>
<comment type="similarity">
    <text evidence="1">Belongs to the stealth family.</text>
</comment>
<dbReference type="PANTHER" id="PTHR24045">
    <property type="match status" value="1"/>
</dbReference>
<evidence type="ECO:0000256" key="1">
    <source>
        <dbReference type="ARBA" id="ARBA00007583"/>
    </source>
</evidence>
<dbReference type="RefSeq" id="XP_068345859.1">
    <property type="nucleotide sequence ID" value="XM_068513489.1"/>
</dbReference>
<protein>
    <recommendedName>
        <fullName evidence="3">Stealth protein CR2 conserved region 2 domain-containing protein</fullName>
    </recommendedName>
</protein>
<proteinExistence type="inferred from homology"/>
<dbReference type="Pfam" id="PF11380">
    <property type="entry name" value="Stealth_CR2"/>
    <property type="match status" value="1"/>
</dbReference>
<organism evidence="4 5">
    <name type="scientific">Tritrichomonas foetus</name>
    <dbReference type="NCBI Taxonomy" id="1144522"/>
    <lineage>
        <taxon>Eukaryota</taxon>
        <taxon>Metamonada</taxon>
        <taxon>Parabasalia</taxon>
        <taxon>Tritrichomonadida</taxon>
        <taxon>Tritrichomonadidae</taxon>
        <taxon>Tritrichomonas</taxon>
    </lineage>
</organism>
<dbReference type="EMBL" id="MLAK01001472">
    <property type="protein sequence ID" value="OHS92722.1"/>
    <property type="molecule type" value="Genomic_DNA"/>
</dbReference>
<keyword evidence="5" id="KW-1185">Reference proteome</keyword>
<dbReference type="VEuPathDB" id="TrichDB:TRFO_40939"/>
<evidence type="ECO:0000313" key="5">
    <source>
        <dbReference type="Proteomes" id="UP000179807"/>
    </source>
</evidence>
<dbReference type="InterPro" id="IPR021520">
    <property type="entry name" value="Stealth_CR2"/>
</dbReference>
<dbReference type="InterPro" id="IPR047141">
    <property type="entry name" value="Stealth"/>
</dbReference>
<gene>
    <name evidence="4" type="ORF">TRFO_40939</name>
</gene>
<evidence type="ECO:0000313" key="4">
    <source>
        <dbReference type="EMBL" id="OHS92722.1"/>
    </source>
</evidence>
<accession>A0A1J4IZW4</accession>
<comment type="caution">
    <text evidence="4">The sequence shown here is derived from an EMBL/GenBank/DDBJ whole genome shotgun (WGS) entry which is preliminary data.</text>
</comment>
<dbReference type="AlphaFoldDB" id="A0A1J4IZW4"/>
<reference evidence="4" key="1">
    <citation type="submission" date="2016-10" db="EMBL/GenBank/DDBJ databases">
        <authorList>
            <person name="Benchimol M."/>
            <person name="Almeida L.G."/>
            <person name="Vasconcelos A.T."/>
            <person name="Perreira-Neves A."/>
            <person name="Rosa I.A."/>
            <person name="Tasca T."/>
            <person name="Bogo M.R."/>
            <person name="de Souza W."/>
        </authorList>
    </citation>
    <scope>NUCLEOTIDE SEQUENCE [LARGE SCALE GENOMIC DNA]</scope>
    <source>
        <strain evidence="4">K</strain>
    </source>
</reference>
<sequence>MISHEEIFPSEVKLPSFNSNAIEFSIGNIPGLSEHFIYANDDMFFGRPLIINDFFNEDGIPIIPYRKRKWSNPNIEFKIITFHNNKDDFAGFQFKAVTTNTACACESFFRRKMVGEYMHTPVPLTLSLFRRANGSFRKEIKSTIFSRFRSYKNYEMQLLMLLYGINTKLIAPVEITPDIASFVVVKKEGDIYLIPLTIKDPKFFCINVDLDKIRGKIQEWLEHRFPLKSSFEKCDYTLNSTVNNKTNFPNIYW</sequence>
<dbReference type="GO" id="GO:0016772">
    <property type="term" value="F:transferase activity, transferring phosphorus-containing groups"/>
    <property type="evidence" value="ECO:0007669"/>
    <property type="project" value="InterPro"/>
</dbReference>
<feature type="domain" description="Stealth protein CR2 conserved region 2" evidence="3">
    <location>
        <begin position="1"/>
        <end position="60"/>
    </location>
</feature>
<dbReference type="OrthoDB" id="263283at2759"/>
<dbReference type="PANTHER" id="PTHR24045:SF0">
    <property type="entry name" value="N-ACETYLGLUCOSAMINE-1-PHOSPHOTRANSFERASE SUBUNITS ALPHA_BETA"/>
    <property type="match status" value="1"/>
</dbReference>
<dbReference type="Proteomes" id="UP000179807">
    <property type="component" value="Unassembled WGS sequence"/>
</dbReference>